<dbReference type="PROSITE" id="PS51296">
    <property type="entry name" value="RIESKE"/>
    <property type="match status" value="1"/>
</dbReference>
<dbReference type="InterPro" id="IPR036922">
    <property type="entry name" value="Rieske_2Fe-2S_sf"/>
</dbReference>
<sequence length="485" mass="53510">MHESIWMSDVSLPQYEPLRGEHRVDVAVIGGGLAGILCARKLQQDGAKVAVLEADRIGGGTTGHTTAKITCQHRLPYDRLVSGMGAYKAKLYYQANQAAVEQYQKLIKENQVDCDFKSTSAACYAVHEEDLQLLRREEKAAKQLDIPYTMVDTPDLPFHTLGALEMPGQAQFHPLKFLKWASKDLTIYEHSRALSIEKDTVSTGEGKLRADQIVVCTHYPFVNTPGYYFLRMYQKRSYVVALKGAKPVQRMYIDASPKGYSFRQQGDLVLMGGEGHKCGRDPKGHRFEALEQAALSLYPEAQVVSRWSAQDCMTLDNIPYIGHYSTKLDNLYVATGFGKWGMSSSMMAALLLGDMIKGNVNPWEEIFTPRRFQLGLSASTLLSSAGDVIKGLTVDKMAPPQRKTHPQPGDGATVARGVMGKAGEFQDPQGHLHAVKPTCAHMGCELTWNADEQTWDCPCHGSRFTADGSVVDGPAQTNLHPPAQM</sequence>
<evidence type="ECO:0000313" key="8">
    <source>
        <dbReference type="Proteomes" id="UP000593890"/>
    </source>
</evidence>
<feature type="domain" description="Rieske" evidence="6">
    <location>
        <begin position="400"/>
        <end position="485"/>
    </location>
</feature>
<evidence type="ECO:0000256" key="2">
    <source>
        <dbReference type="ARBA" id="ARBA00022723"/>
    </source>
</evidence>
<evidence type="ECO:0000259" key="6">
    <source>
        <dbReference type="PROSITE" id="PS51296"/>
    </source>
</evidence>
<keyword evidence="5" id="KW-1015">Disulfide bond</keyword>
<dbReference type="SUPFAM" id="SSF50022">
    <property type="entry name" value="ISP domain"/>
    <property type="match status" value="1"/>
</dbReference>
<dbReference type="InterPro" id="IPR017941">
    <property type="entry name" value="Rieske_2Fe-2S"/>
</dbReference>
<keyword evidence="1" id="KW-0001">2Fe-2S</keyword>
<dbReference type="Gene3D" id="2.102.10.10">
    <property type="entry name" value="Rieske [2Fe-2S] iron-sulphur domain"/>
    <property type="match status" value="1"/>
</dbReference>
<protein>
    <submittedName>
        <fullName evidence="7">Oxidoreductase</fullName>
    </submittedName>
</protein>
<reference evidence="8" key="1">
    <citation type="submission" date="2020-07" db="EMBL/GenBank/DDBJ databases">
        <title>Complete genome sequencing of Clostridia bacterium strain 12CBH8.</title>
        <authorList>
            <person name="Sakamoto M."/>
            <person name="Murakami T."/>
            <person name="Mori H."/>
        </authorList>
    </citation>
    <scope>NUCLEOTIDE SEQUENCE [LARGE SCALE GENOMIC DNA]</scope>
    <source>
        <strain evidence="8">12CBH8</strain>
    </source>
</reference>
<name>A0A7I8CYH9_9FIRM</name>
<evidence type="ECO:0000256" key="4">
    <source>
        <dbReference type="ARBA" id="ARBA00023014"/>
    </source>
</evidence>
<keyword evidence="4" id="KW-0411">Iron-sulfur</keyword>
<dbReference type="InterPro" id="IPR005805">
    <property type="entry name" value="Rieske_Fe-S_prot_C"/>
</dbReference>
<evidence type="ECO:0000256" key="1">
    <source>
        <dbReference type="ARBA" id="ARBA00022714"/>
    </source>
</evidence>
<evidence type="ECO:0000256" key="5">
    <source>
        <dbReference type="ARBA" id="ARBA00023157"/>
    </source>
</evidence>
<dbReference type="PANTHER" id="PTHR13847">
    <property type="entry name" value="SARCOSINE DEHYDROGENASE-RELATED"/>
    <property type="match status" value="1"/>
</dbReference>
<dbReference type="EMBL" id="AP023321">
    <property type="protein sequence ID" value="BCI59541.1"/>
    <property type="molecule type" value="Genomic_DNA"/>
</dbReference>
<accession>A0A7I8CYH9</accession>
<dbReference type="GO" id="GO:0016705">
    <property type="term" value="F:oxidoreductase activity, acting on paired donors, with incorporation or reduction of molecular oxygen"/>
    <property type="evidence" value="ECO:0007669"/>
    <property type="project" value="UniProtKB-ARBA"/>
</dbReference>
<dbReference type="Proteomes" id="UP000593890">
    <property type="component" value="Chromosome"/>
</dbReference>
<evidence type="ECO:0000256" key="3">
    <source>
        <dbReference type="ARBA" id="ARBA00023004"/>
    </source>
</evidence>
<evidence type="ECO:0000313" key="7">
    <source>
        <dbReference type="EMBL" id="BCI59541.1"/>
    </source>
</evidence>
<dbReference type="RefSeq" id="WP_090264065.1">
    <property type="nucleotide sequence ID" value="NZ_AP023321.1"/>
</dbReference>
<dbReference type="Pfam" id="PF01266">
    <property type="entry name" value="DAO"/>
    <property type="match status" value="1"/>
</dbReference>
<proteinExistence type="predicted"/>
<organism evidence="7 8">
    <name type="scientific">Solibaculum mannosilyticum</name>
    <dbReference type="NCBI Taxonomy" id="2780922"/>
    <lineage>
        <taxon>Bacteria</taxon>
        <taxon>Bacillati</taxon>
        <taxon>Bacillota</taxon>
        <taxon>Clostridia</taxon>
        <taxon>Eubacteriales</taxon>
        <taxon>Oscillospiraceae</taxon>
        <taxon>Solibaculum</taxon>
    </lineage>
</organism>
<dbReference type="PANTHER" id="PTHR13847:SF274">
    <property type="entry name" value="RIESKE 2FE-2S IRON-SULFUR PROTEIN YHFW-RELATED"/>
    <property type="match status" value="1"/>
</dbReference>
<dbReference type="GO" id="GO:0016020">
    <property type="term" value="C:membrane"/>
    <property type="evidence" value="ECO:0007669"/>
    <property type="project" value="InterPro"/>
</dbReference>
<dbReference type="GO" id="GO:0005737">
    <property type="term" value="C:cytoplasm"/>
    <property type="evidence" value="ECO:0007669"/>
    <property type="project" value="TreeGrafter"/>
</dbReference>
<dbReference type="GO" id="GO:0051537">
    <property type="term" value="F:2 iron, 2 sulfur cluster binding"/>
    <property type="evidence" value="ECO:0007669"/>
    <property type="project" value="UniProtKB-KW"/>
</dbReference>
<dbReference type="AlphaFoldDB" id="A0A7I8CYH9"/>
<dbReference type="PRINTS" id="PR00162">
    <property type="entry name" value="RIESKE"/>
</dbReference>
<dbReference type="GO" id="GO:0004497">
    <property type="term" value="F:monooxygenase activity"/>
    <property type="evidence" value="ECO:0007669"/>
    <property type="project" value="UniProtKB-ARBA"/>
</dbReference>
<keyword evidence="8" id="KW-1185">Reference proteome</keyword>
<dbReference type="GO" id="GO:0046872">
    <property type="term" value="F:metal ion binding"/>
    <property type="evidence" value="ECO:0007669"/>
    <property type="project" value="UniProtKB-KW"/>
</dbReference>
<keyword evidence="3" id="KW-0408">Iron</keyword>
<dbReference type="Pfam" id="PF00355">
    <property type="entry name" value="Rieske"/>
    <property type="match status" value="1"/>
</dbReference>
<dbReference type="Gene3D" id="3.50.50.60">
    <property type="entry name" value="FAD/NAD(P)-binding domain"/>
    <property type="match status" value="1"/>
</dbReference>
<dbReference type="KEGG" id="sman:C12CBH8_01800"/>
<dbReference type="SUPFAM" id="SSF51905">
    <property type="entry name" value="FAD/NAD(P)-binding domain"/>
    <property type="match status" value="1"/>
</dbReference>
<dbReference type="Gene3D" id="3.30.9.10">
    <property type="entry name" value="D-Amino Acid Oxidase, subunit A, domain 2"/>
    <property type="match status" value="1"/>
</dbReference>
<gene>
    <name evidence="7" type="ORF">C12CBH8_01800</name>
</gene>
<dbReference type="InterPro" id="IPR006076">
    <property type="entry name" value="FAD-dep_OxRdtase"/>
</dbReference>
<dbReference type="InterPro" id="IPR036188">
    <property type="entry name" value="FAD/NAD-bd_sf"/>
</dbReference>
<keyword evidence="2" id="KW-0479">Metal-binding</keyword>